<dbReference type="Proteomes" id="UP001321473">
    <property type="component" value="Unassembled WGS sequence"/>
</dbReference>
<sequence length="342" mass="38713">MSASYEQVNSTLETIVIDLYSGMQVPDLCTVFDTIREIGVSSRIRVDWFYPCPSDISQGGRLCRINRIFLDLAKYSSEDVATLLEPLSSGNDVISACIRGNSPVQDGVDQQVADAIRKTKSLRQLTLMLDWPEKSIVNVMRSLEQNRSVRALMIEKTSFRTRAIKALARLVVENRMLNTLFLYLEDEDCGESFQYLAVCRELAEAVPRNRFLTTVGVNSEDVDRNSMIILDALRRNSMLVNEAVNFVHGSNDRNHVLAFETLQYSRTVFESLCLDVSGARAKEEIDKARRRLAVNYFIFAGVVKAKIVCHPRPKRKTTFDKLGKDVRAHICSYLILADVLDI</sequence>
<dbReference type="SUPFAM" id="SSF52047">
    <property type="entry name" value="RNI-like"/>
    <property type="match status" value="1"/>
</dbReference>
<gene>
    <name evidence="1" type="ORF">V5799_030310</name>
</gene>
<organism evidence="1 2">
    <name type="scientific">Amblyomma americanum</name>
    <name type="common">Lone star tick</name>
    <dbReference type="NCBI Taxonomy" id="6943"/>
    <lineage>
        <taxon>Eukaryota</taxon>
        <taxon>Metazoa</taxon>
        <taxon>Ecdysozoa</taxon>
        <taxon>Arthropoda</taxon>
        <taxon>Chelicerata</taxon>
        <taxon>Arachnida</taxon>
        <taxon>Acari</taxon>
        <taxon>Parasitiformes</taxon>
        <taxon>Ixodida</taxon>
        <taxon>Ixodoidea</taxon>
        <taxon>Ixodidae</taxon>
        <taxon>Amblyomminae</taxon>
        <taxon>Amblyomma</taxon>
    </lineage>
</organism>
<accession>A0AAQ4EP54</accession>
<comment type="caution">
    <text evidence="1">The sequence shown here is derived from an EMBL/GenBank/DDBJ whole genome shotgun (WGS) entry which is preliminary data.</text>
</comment>
<evidence type="ECO:0000313" key="2">
    <source>
        <dbReference type="Proteomes" id="UP001321473"/>
    </source>
</evidence>
<proteinExistence type="predicted"/>
<keyword evidence="2" id="KW-1185">Reference proteome</keyword>
<dbReference type="InterPro" id="IPR032675">
    <property type="entry name" value="LRR_dom_sf"/>
</dbReference>
<name>A0AAQ4EP54_AMBAM</name>
<dbReference type="EMBL" id="JARKHS020013066">
    <property type="protein sequence ID" value="KAK8776348.1"/>
    <property type="molecule type" value="Genomic_DNA"/>
</dbReference>
<evidence type="ECO:0000313" key="1">
    <source>
        <dbReference type="EMBL" id="KAK8776348.1"/>
    </source>
</evidence>
<dbReference type="Gene3D" id="3.80.10.10">
    <property type="entry name" value="Ribonuclease Inhibitor"/>
    <property type="match status" value="1"/>
</dbReference>
<reference evidence="1 2" key="1">
    <citation type="journal article" date="2023" name="Arcadia Sci">
        <title>De novo assembly of a long-read Amblyomma americanum tick genome.</title>
        <authorList>
            <person name="Chou S."/>
            <person name="Poskanzer K.E."/>
            <person name="Rollins M."/>
            <person name="Thuy-Boun P.S."/>
        </authorList>
    </citation>
    <scope>NUCLEOTIDE SEQUENCE [LARGE SCALE GENOMIC DNA]</scope>
    <source>
        <strain evidence="1">F_SG_1</strain>
        <tissue evidence="1">Salivary glands</tissue>
    </source>
</reference>
<protein>
    <submittedName>
        <fullName evidence="1">Uncharacterized protein</fullName>
    </submittedName>
</protein>
<dbReference type="AlphaFoldDB" id="A0AAQ4EP54"/>